<gene>
    <name evidence="2" type="ORF">SAMN05444274_10736</name>
</gene>
<dbReference type="PROSITE" id="PS51318">
    <property type="entry name" value="TAT"/>
    <property type="match status" value="1"/>
</dbReference>
<dbReference type="CDD" id="cd10551">
    <property type="entry name" value="PsrB"/>
    <property type="match status" value="1"/>
</dbReference>
<dbReference type="Gene3D" id="3.30.2070.10">
    <property type="entry name" value="Formate dehydrogenase/DMSO reductase"/>
    <property type="match status" value="1"/>
</dbReference>
<dbReference type="SUPFAM" id="SSF53706">
    <property type="entry name" value="Formate dehydrogenase/DMSO reductase, domains 1-3"/>
    <property type="match status" value="1"/>
</dbReference>
<dbReference type="InterPro" id="IPR017896">
    <property type="entry name" value="4Fe4S_Fe-S-bd"/>
</dbReference>
<dbReference type="Proteomes" id="UP000184164">
    <property type="component" value="Unassembled WGS sequence"/>
</dbReference>
<dbReference type="EMBL" id="FQUM01000007">
    <property type="protein sequence ID" value="SHF64526.1"/>
    <property type="molecule type" value="Genomic_DNA"/>
</dbReference>
<dbReference type="InterPro" id="IPR006311">
    <property type="entry name" value="TAT_signal"/>
</dbReference>
<evidence type="ECO:0000313" key="3">
    <source>
        <dbReference type="Proteomes" id="UP000184164"/>
    </source>
</evidence>
<keyword evidence="3" id="KW-1185">Reference proteome</keyword>
<feature type="domain" description="4Fe-4S ferredoxin-type" evidence="1">
    <location>
        <begin position="737"/>
        <end position="767"/>
    </location>
</feature>
<dbReference type="Gene3D" id="3.30.70.20">
    <property type="match status" value="2"/>
</dbReference>
<sequence>MSEENKYWHILEEFEPIKDARMPKGREEVISPSSRRNFLKVLGLGTASAALIASCKRPVEKAIPYFIKPDEITPGKAAYYASSYFNQNEFGNVLVKVRDNRPIKLEPNPKSVITPNGTSGRVQASVLDVYNINRYQHPLKNGESIQWEAADSEIMERLRQLADSGQPILLFTPTIISPSTKKLISEFVAAYNAEWHQYDAIPMDGYREANRKSFGTDAIPEYHFEKADCIVSVGCDFLGTWLSPVEFSGQYAKRRDLHNGDGNLNKHYQIEAGMSLTGSNADLRIRAERNDYGRILAYLRNKLAAKKGVPATELPAPPQAVAEKLDLAINDLLANEGNSLVICGDNNPDYQVIVNSINQMLGNVGRTIQFERTYNHYRGNEKGIEKLLNSNPGAVVVWDVNPVYNHPESEKIKAAIEKAPLSVALSSLPDETTALCEYILPSPGYLECWDDAEYKDGVVSILQPTLHKLFDSRQAQETVLTWLKDDTNWRDTIKSNWAASYFPKQTEQNDPERFWIEMLKRGEFVTSSNPVSVGYNQNEVEKSLQQISNEKPTEDFTVELFENINIGTGHGPLNPWLQEVPDPVTRIAWDNYASISPAVARQMGIKNGDVIQLGTLTIPAFVQPGQADKTISIALGYGRIKGIPEELITGVNAYPLATVENGFRQFAVSGFDITKTGGFEQMALVQGHQSMEGRPIVRESTLDKWKENPAAGNELHEQIKHHHTTLYQKHEYKGHKWGMAIDLNKCIGCSACVLACNTENNIPVVGKKETARAHEMHWIRIDRYYNGDEENPEVVRQPVMCQHCDNAPCENVCPVAATNHSSEGLNQMAYNRCIGTRYCNNNCPYKVRRFNWMDYTGADAIPNNRYDPANMTVDLSRMRHNPDVTVRAKGVIEKCSFCVQRIQEKKLTAKNEGRQLLDGELQPACQQACPADAIVFGDLNDPNSKVSKMMEDPRNYHLLEELHTLPSVGYLTKIRNKS</sequence>
<dbReference type="SUPFAM" id="SSF54862">
    <property type="entry name" value="4Fe-4S ferredoxins"/>
    <property type="match status" value="1"/>
</dbReference>
<reference evidence="2 3" key="1">
    <citation type="submission" date="2016-11" db="EMBL/GenBank/DDBJ databases">
        <authorList>
            <person name="Jaros S."/>
            <person name="Januszkiewicz K."/>
            <person name="Wedrychowicz H."/>
        </authorList>
    </citation>
    <scope>NUCLEOTIDE SEQUENCE [LARGE SCALE GENOMIC DNA]</scope>
    <source>
        <strain evidence="2 3">DSM 26910</strain>
    </source>
</reference>
<dbReference type="STRING" id="1484053.SAMN05444274_10736"/>
<evidence type="ECO:0000313" key="2">
    <source>
        <dbReference type="EMBL" id="SHF64526.1"/>
    </source>
</evidence>
<evidence type="ECO:0000259" key="1">
    <source>
        <dbReference type="PROSITE" id="PS51379"/>
    </source>
</evidence>
<dbReference type="PROSITE" id="PS51379">
    <property type="entry name" value="4FE4S_FER_2"/>
    <property type="match status" value="2"/>
</dbReference>
<accession>A0A1M5DC57</accession>
<dbReference type="AlphaFoldDB" id="A0A1M5DC57"/>
<dbReference type="Gene3D" id="3.40.50.740">
    <property type="match status" value="1"/>
</dbReference>
<dbReference type="Pfam" id="PF12838">
    <property type="entry name" value="Fer4_7"/>
    <property type="match status" value="1"/>
</dbReference>
<proteinExistence type="predicted"/>
<dbReference type="PANTHER" id="PTHR42783">
    <property type="entry name" value="GLUTAMATE SYNTHASE [NADPH] SMALL CHAIN"/>
    <property type="match status" value="1"/>
</dbReference>
<dbReference type="SUPFAM" id="SSF50692">
    <property type="entry name" value="ADC-like"/>
    <property type="match status" value="1"/>
</dbReference>
<feature type="domain" description="4Fe-4S ferredoxin-type" evidence="1">
    <location>
        <begin position="792"/>
        <end position="823"/>
    </location>
</feature>
<dbReference type="InterPro" id="IPR009010">
    <property type="entry name" value="Asp_de-COase-like_dom_sf"/>
</dbReference>
<protein>
    <submittedName>
        <fullName evidence="2">Quinol:cytochrome c oxidoreductase iron-sulfur protein</fullName>
    </submittedName>
</protein>
<dbReference type="PANTHER" id="PTHR42783:SF3">
    <property type="entry name" value="GLUTAMATE SYNTHASE [NADPH] SMALL CHAIN-RELATED"/>
    <property type="match status" value="1"/>
</dbReference>
<name>A0A1M5DC57_9BACT</name>
<organism evidence="2 3">
    <name type="scientific">Mariniphaga anaerophila</name>
    <dbReference type="NCBI Taxonomy" id="1484053"/>
    <lineage>
        <taxon>Bacteria</taxon>
        <taxon>Pseudomonadati</taxon>
        <taxon>Bacteroidota</taxon>
        <taxon>Bacteroidia</taxon>
        <taxon>Marinilabiliales</taxon>
        <taxon>Prolixibacteraceae</taxon>
        <taxon>Mariniphaga</taxon>
    </lineage>
</organism>